<dbReference type="GO" id="GO:0042802">
    <property type="term" value="F:identical protein binding"/>
    <property type="evidence" value="ECO:0007669"/>
    <property type="project" value="TreeGrafter"/>
</dbReference>
<dbReference type="SUPFAM" id="SSF53383">
    <property type="entry name" value="PLP-dependent transferases"/>
    <property type="match status" value="1"/>
</dbReference>
<comment type="subunit">
    <text evidence="5">Homodimer.</text>
</comment>
<comment type="miscellaneous">
    <text evidence="5">May also have succinyldiaminopimelate aminotransferase activity, thus carrying out the corresponding step in lysine biosynthesis.</text>
</comment>
<feature type="modified residue" description="N6-(pyridoxal phosphate)lysine" evidence="5">
    <location>
        <position position="266"/>
    </location>
</feature>
<dbReference type="CDD" id="cd00610">
    <property type="entry name" value="OAT_like"/>
    <property type="match status" value="1"/>
</dbReference>
<feature type="binding site" evidence="5">
    <location>
        <position position="155"/>
    </location>
    <ligand>
        <name>N(2)-acetyl-L-ornithine</name>
        <dbReference type="ChEBI" id="CHEBI:57805"/>
    </ligand>
</feature>
<evidence type="ECO:0000313" key="7">
    <source>
        <dbReference type="Proteomes" id="UP000284057"/>
    </source>
</evidence>
<dbReference type="NCBIfam" id="NF002874">
    <property type="entry name" value="PRK03244.1"/>
    <property type="match status" value="1"/>
</dbReference>
<accession>A0A418KIP9</accession>
<comment type="pathway">
    <text evidence="5">Amino-acid biosynthesis; L-arginine biosynthesis; N(2)-acetyl-L-ornithine from L-glutamate: step 4/4.</text>
</comment>
<evidence type="ECO:0000256" key="5">
    <source>
        <dbReference type="HAMAP-Rule" id="MF_01107"/>
    </source>
</evidence>
<feature type="binding site" evidence="5">
    <location>
        <position position="152"/>
    </location>
    <ligand>
        <name>pyridoxal 5'-phosphate</name>
        <dbReference type="ChEBI" id="CHEBI:597326"/>
    </ligand>
</feature>
<dbReference type="AlphaFoldDB" id="A0A418KIP9"/>
<dbReference type="GO" id="GO:0005737">
    <property type="term" value="C:cytoplasm"/>
    <property type="evidence" value="ECO:0007669"/>
    <property type="project" value="UniProtKB-SubCell"/>
</dbReference>
<dbReference type="RefSeq" id="WP_119662671.1">
    <property type="nucleotide sequence ID" value="NZ_QUAL01000391.1"/>
</dbReference>
<dbReference type="UniPathway" id="UPA00068">
    <property type="reaction ID" value="UER00109"/>
</dbReference>
<dbReference type="PIRSF" id="PIRSF000521">
    <property type="entry name" value="Transaminase_4ab_Lys_Orn"/>
    <property type="match status" value="1"/>
</dbReference>
<dbReference type="InterPro" id="IPR015424">
    <property type="entry name" value="PyrdxlP-dep_Trfase"/>
</dbReference>
<dbReference type="InterPro" id="IPR015422">
    <property type="entry name" value="PyrdxlP-dep_Trfase_small"/>
</dbReference>
<keyword evidence="1 5" id="KW-0032">Aminotransferase</keyword>
<evidence type="ECO:0000256" key="4">
    <source>
        <dbReference type="ARBA" id="ARBA00022898"/>
    </source>
</evidence>
<keyword evidence="7" id="KW-1185">Reference proteome</keyword>
<dbReference type="OrthoDB" id="9801052at2"/>
<dbReference type="GO" id="GO:0030170">
    <property type="term" value="F:pyridoxal phosphate binding"/>
    <property type="evidence" value="ECO:0007669"/>
    <property type="project" value="InterPro"/>
</dbReference>
<comment type="catalytic activity">
    <reaction evidence="5">
        <text>N(2)-acetyl-L-ornithine + 2-oxoglutarate = N-acetyl-L-glutamate 5-semialdehyde + L-glutamate</text>
        <dbReference type="Rhea" id="RHEA:18049"/>
        <dbReference type="ChEBI" id="CHEBI:16810"/>
        <dbReference type="ChEBI" id="CHEBI:29123"/>
        <dbReference type="ChEBI" id="CHEBI:29985"/>
        <dbReference type="ChEBI" id="CHEBI:57805"/>
        <dbReference type="EC" id="2.6.1.11"/>
    </reaction>
</comment>
<protein>
    <recommendedName>
        <fullName evidence="5">Acetylornithine aminotransferase</fullName>
        <shortName evidence="5">ACOAT</shortName>
        <ecNumber evidence="5">2.6.1.11</ecNumber>
    </recommendedName>
</protein>
<comment type="similarity">
    <text evidence="5">Belongs to the class-III pyridoxal-phosphate-dependent aminotransferase family. ArgD subfamily.</text>
</comment>
<comment type="caution">
    <text evidence="6">The sequence shown here is derived from an EMBL/GenBank/DDBJ whole genome shotgun (WGS) entry which is preliminary data.</text>
</comment>
<dbReference type="PANTHER" id="PTHR11986:SF79">
    <property type="entry name" value="ACETYLORNITHINE AMINOTRANSFERASE, MITOCHONDRIAL"/>
    <property type="match status" value="1"/>
</dbReference>
<evidence type="ECO:0000256" key="3">
    <source>
        <dbReference type="ARBA" id="ARBA00022679"/>
    </source>
</evidence>
<keyword evidence="2 5" id="KW-0028">Amino-acid biosynthesis</keyword>
<evidence type="ECO:0000256" key="2">
    <source>
        <dbReference type="ARBA" id="ARBA00022605"/>
    </source>
</evidence>
<comment type="cofactor">
    <cofactor evidence="5">
        <name>pyridoxal 5'-phosphate</name>
        <dbReference type="ChEBI" id="CHEBI:597326"/>
    </cofactor>
    <text evidence="5">Binds 1 pyridoxal phosphate per subunit.</text>
</comment>
<feature type="binding site" evidence="5">
    <location>
        <begin position="237"/>
        <end position="240"/>
    </location>
    <ligand>
        <name>pyridoxal 5'-phosphate</name>
        <dbReference type="ChEBI" id="CHEBI:597326"/>
    </ligand>
</feature>
<dbReference type="PROSITE" id="PS00600">
    <property type="entry name" value="AA_TRANSFER_CLASS_3"/>
    <property type="match status" value="1"/>
</dbReference>
<gene>
    <name evidence="5" type="primary">argD</name>
    <name evidence="6" type="ORF">DY240_26470</name>
</gene>
<organism evidence="6 7">
    <name type="scientific">Jiangella rhizosphaerae</name>
    <dbReference type="NCBI Taxonomy" id="2293569"/>
    <lineage>
        <taxon>Bacteria</taxon>
        <taxon>Bacillati</taxon>
        <taxon>Actinomycetota</taxon>
        <taxon>Actinomycetes</taxon>
        <taxon>Jiangellales</taxon>
        <taxon>Jiangellaceae</taxon>
        <taxon>Jiangella</taxon>
    </lineage>
</organism>
<name>A0A418KIP9_9ACTN</name>
<evidence type="ECO:0000256" key="1">
    <source>
        <dbReference type="ARBA" id="ARBA00022576"/>
    </source>
</evidence>
<feature type="binding site" evidence="5">
    <location>
        <position position="294"/>
    </location>
    <ligand>
        <name>N(2)-acetyl-L-ornithine</name>
        <dbReference type="ChEBI" id="CHEBI:57805"/>
    </ligand>
</feature>
<proteinExistence type="inferred from homology"/>
<feature type="binding site" evidence="5">
    <location>
        <begin position="126"/>
        <end position="127"/>
    </location>
    <ligand>
        <name>pyridoxal 5'-phosphate</name>
        <dbReference type="ChEBI" id="CHEBI:597326"/>
    </ligand>
</feature>
<dbReference type="Pfam" id="PF00202">
    <property type="entry name" value="Aminotran_3"/>
    <property type="match status" value="1"/>
</dbReference>
<dbReference type="InterPro" id="IPR004636">
    <property type="entry name" value="AcOrn/SuccOrn_fam"/>
</dbReference>
<keyword evidence="5" id="KW-0963">Cytoplasm</keyword>
<dbReference type="NCBIfam" id="NF002325">
    <property type="entry name" value="PRK01278.1"/>
    <property type="match status" value="1"/>
</dbReference>
<dbReference type="EC" id="2.6.1.11" evidence="5"/>
<dbReference type="GO" id="GO:0006526">
    <property type="term" value="P:L-arginine biosynthetic process"/>
    <property type="evidence" value="ECO:0007669"/>
    <property type="project" value="UniProtKB-UniRule"/>
</dbReference>
<dbReference type="InterPro" id="IPR049704">
    <property type="entry name" value="Aminotrans_3_PPA_site"/>
</dbReference>
<dbReference type="InterPro" id="IPR015421">
    <property type="entry name" value="PyrdxlP-dep_Trfase_major"/>
</dbReference>
<dbReference type="Gene3D" id="3.40.640.10">
    <property type="entry name" value="Type I PLP-dependent aspartate aminotransferase-like (Major domain)"/>
    <property type="match status" value="1"/>
</dbReference>
<keyword evidence="4 5" id="KW-0663">Pyridoxal phosphate</keyword>
<dbReference type="FunFam" id="3.40.640.10:FF:000004">
    <property type="entry name" value="Acetylornithine aminotransferase"/>
    <property type="match status" value="1"/>
</dbReference>
<keyword evidence="3 5" id="KW-0808">Transferase</keyword>
<comment type="subcellular location">
    <subcellularLocation>
        <location evidence="5">Cytoplasm</location>
    </subcellularLocation>
</comment>
<dbReference type="NCBIfam" id="TIGR00707">
    <property type="entry name" value="argD"/>
    <property type="match status" value="1"/>
</dbReference>
<feature type="binding site" evidence="5">
    <location>
        <position position="295"/>
    </location>
    <ligand>
        <name>pyridoxal 5'-phosphate</name>
        <dbReference type="ChEBI" id="CHEBI:597326"/>
    </ligand>
</feature>
<dbReference type="HAMAP" id="MF_01107">
    <property type="entry name" value="ArgD_aminotrans_3"/>
    <property type="match status" value="1"/>
</dbReference>
<dbReference type="Proteomes" id="UP000284057">
    <property type="component" value="Unassembled WGS sequence"/>
</dbReference>
<dbReference type="InterPro" id="IPR005814">
    <property type="entry name" value="Aminotrans_3"/>
</dbReference>
<dbReference type="Gene3D" id="3.90.1150.10">
    <property type="entry name" value="Aspartate Aminotransferase, domain 1"/>
    <property type="match status" value="1"/>
</dbReference>
<keyword evidence="5" id="KW-0055">Arginine biosynthesis</keyword>
<dbReference type="PANTHER" id="PTHR11986">
    <property type="entry name" value="AMINOTRANSFERASE CLASS III"/>
    <property type="match status" value="1"/>
</dbReference>
<dbReference type="GO" id="GO:0003992">
    <property type="term" value="F:N2-acetyl-L-ornithine:2-oxoglutarate 5-aminotransferase activity"/>
    <property type="evidence" value="ECO:0007669"/>
    <property type="project" value="UniProtKB-UniRule"/>
</dbReference>
<reference evidence="6 7" key="1">
    <citation type="submission" date="2018-09" db="EMBL/GenBank/DDBJ databases">
        <title>Isolation, diversity and antifungal activity of actinobacteria from wheat.</title>
        <authorList>
            <person name="Han C."/>
        </authorList>
    </citation>
    <scope>NUCLEOTIDE SEQUENCE [LARGE SCALE GENOMIC DNA]</scope>
    <source>
        <strain evidence="6 7">NEAU-YY265</strain>
    </source>
</reference>
<dbReference type="InterPro" id="IPR050103">
    <property type="entry name" value="Class-III_PLP-dep_AT"/>
</dbReference>
<sequence>MTYQAELAKVPGLGEDALAASNNATWTARYGQALMNTFGSPQRVLVRGEGCYVWDADGRRYLDLLGGLAVNSLGHAHPLLVSAITAQLATLGHVSNFFASAPQIALAERLLDLVGGSGRVFFTNSGTEANEAAFKIARRTGRPKIVATEGGFHGRTMGALALTGKAVIREPFEPLPAGVTFVPFGDAEALEEAVDGDTAAVFLEPVQGEAGVVPAPAGYLAAAREITERAGTLLVVDEIQTGIGRTGDWFGHTVEGIVPDVVTVAKGLGGGFPIGACIGLGRAADLLGPGSHGTTFGGNPVAAAAGLAVLHAIERDGLLENVRTVGTHLRAEVLALGHPLVRGVRGRGLLLGIELAAPVAGQVLSEALGAGFIVNAVNPDTIRLAPPLILDTTQADEFLAALPAVLDAVGTAPKETR</sequence>
<dbReference type="EMBL" id="QUAL01000391">
    <property type="protein sequence ID" value="RIQ12944.1"/>
    <property type="molecule type" value="Genomic_DNA"/>
</dbReference>
<evidence type="ECO:0000313" key="6">
    <source>
        <dbReference type="EMBL" id="RIQ12944.1"/>
    </source>
</evidence>